<sequence length="126" mass="14821">MIIYCYWHLWLKDLQDVLERLLHAGTAEDFETHWEFMQTEYGNCPACIKYLEDEYVKHKEWWSQAWRLLKAESFSTDETPPFLQNPAQLNSFVHPVLQILAEYLCFTVPESSPAEVAQSYAAADSR</sequence>
<name>A0A0C9UI48_SPHS4</name>
<protein>
    <submittedName>
        <fullName evidence="1">Uncharacterized protein</fullName>
    </submittedName>
</protein>
<proteinExistence type="predicted"/>
<accession>A0A0C9UI48</accession>
<organism evidence="1 2">
    <name type="scientific">Sphaerobolus stellatus (strain SS14)</name>
    <dbReference type="NCBI Taxonomy" id="990650"/>
    <lineage>
        <taxon>Eukaryota</taxon>
        <taxon>Fungi</taxon>
        <taxon>Dikarya</taxon>
        <taxon>Basidiomycota</taxon>
        <taxon>Agaricomycotina</taxon>
        <taxon>Agaricomycetes</taxon>
        <taxon>Phallomycetidae</taxon>
        <taxon>Geastrales</taxon>
        <taxon>Sphaerobolaceae</taxon>
        <taxon>Sphaerobolus</taxon>
    </lineage>
</organism>
<dbReference type="AlphaFoldDB" id="A0A0C9UI48"/>
<dbReference type="EMBL" id="KN837435">
    <property type="protein sequence ID" value="KIJ25071.1"/>
    <property type="molecule type" value="Genomic_DNA"/>
</dbReference>
<reference evidence="1 2" key="1">
    <citation type="submission" date="2014-06" db="EMBL/GenBank/DDBJ databases">
        <title>Evolutionary Origins and Diversification of the Mycorrhizal Mutualists.</title>
        <authorList>
            <consortium name="DOE Joint Genome Institute"/>
            <consortium name="Mycorrhizal Genomics Consortium"/>
            <person name="Kohler A."/>
            <person name="Kuo A."/>
            <person name="Nagy L.G."/>
            <person name="Floudas D."/>
            <person name="Copeland A."/>
            <person name="Barry K.W."/>
            <person name="Cichocki N."/>
            <person name="Veneault-Fourrey C."/>
            <person name="LaButti K."/>
            <person name="Lindquist E.A."/>
            <person name="Lipzen A."/>
            <person name="Lundell T."/>
            <person name="Morin E."/>
            <person name="Murat C."/>
            <person name="Riley R."/>
            <person name="Ohm R."/>
            <person name="Sun H."/>
            <person name="Tunlid A."/>
            <person name="Henrissat B."/>
            <person name="Grigoriev I.V."/>
            <person name="Hibbett D.S."/>
            <person name="Martin F."/>
        </authorList>
    </citation>
    <scope>NUCLEOTIDE SEQUENCE [LARGE SCALE GENOMIC DNA]</scope>
    <source>
        <strain evidence="1 2">SS14</strain>
    </source>
</reference>
<dbReference type="HOGENOM" id="CLU_1982993_0_0_1"/>
<keyword evidence="2" id="KW-1185">Reference proteome</keyword>
<evidence type="ECO:0000313" key="1">
    <source>
        <dbReference type="EMBL" id="KIJ25071.1"/>
    </source>
</evidence>
<evidence type="ECO:0000313" key="2">
    <source>
        <dbReference type="Proteomes" id="UP000054279"/>
    </source>
</evidence>
<gene>
    <name evidence="1" type="ORF">M422DRAFT_273991</name>
</gene>
<dbReference type="Proteomes" id="UP000054279">
    <property type="component" value="Unassembled WGS sequence"/>
</dbReference>